<evidence type="ECO:0000313" key="10">
    <source>
        <dbReference type="EMBL" id="ADH63156.1"/>
    </source>
</evidence>
<dbReference type="PANTHER" id="PTHR33217">
    <property type="entry name" value="TRANSPOSASE FOR INSERTION SEQUENCE ELEMENT IS1081"/>
    <property type="match status" value="1"/>
</dbReference>
<dbReference type="EMBL" id="CP002042">
    <property type="protein sequence ID" value="ADH63885.1"/>
    <property type="molecule type" value="Genomic_DNA"/>
</dbReference>
<dbReference type="AlphaFoldDB" id="D7BBF9"/>
<evidence type="ECO:0000313" key="21">
    <source>
        <dbReference type="EMBL" id="ADH65145.1"/>
    </source>
</evidence>
<evidence type="ECO:0000256" key="1">
    <source>
        <dbReference type="ARBA" id="ARBA00002190"/>
    </source>
</evidence>
<dbReference type="EMBL" id="CP002042">
    <property type="protein sequence ID" value="ADH63197.1"/>
    <property type="molecule type" value="Genomic_DNA"/>
</dbReference>
<keyword evidence="6" id="KW-0814">Transposable element</keyword>
<dbReference type="PROSITE" id="PS01007">
    <property type="entry name" value="TRANSPOSASE_MUTATOR"/>
    <property type="match status" value="1"/>
</dbReference>
<dbReference type="EMBL" id="CP002043">
    <property type="protein sequence ID" value="ADH65145.1"/>
    <property type="molecule type" value="Genomic_DNA"/>
</dbReference>
<dbReference type="EMBL" id="CP002042">
    <property type="protein sequence ID" value="ADH63615.1"/>
    <property type="molecule type" value="Genomic_DNA"/>
</dbReference>
<dbReference type="EMBL" id="CP002042">
    <property type="protein sequence ID" value="ADH63600.1"/>
    <property type="molecule type" value="Genomic_DNA"/>
</dbReference>
<dbReference type="KEGG" id="msv:Mesil_0873"/>
<dbReference type="KEGG" id="msv:Mesil_1250"/>
<protein>
    <recommendedName>
        <fullName evidence="6">Mutator family transposase</fullName>
    </recommendedName>
</protein>
<dbReference type="KEGG" id="msv:Mesil_0010"/>
<dbReference type="KEGG" id="msv:Mesil_1261"/>
<dbReference type="STRING" id="526227.Mesil_0010"/>
<comment type="function">
    <text evidence="1 6">Required for the transposition of the insertion element.</text>
</comment>
<dbReference type="KEGG" id="msv:Mesil_2572"/>
<dbReference type="EMBL" id="CP002042">
    <property type="protein sequence ID" value="ADH63766.1"/>
    <property type="molecule type" value="Genomic_DNA"/>
</dbReference>
<evidence type="ECO:0000313" key="18">
    <source>
        <dbReference type="EMBL" id="ADH64421.1"/>
    </source>
</evidence>
<dbReference type="PANTHER" id="PTHR33217:SF9">
    <property type="entry name" value="MUTATOR FAMILY TRANSPOSASE"/>
    <property type="match status" value="1"/>
</dbReference>
<evidence type="ECO:0000313" key="22">
    <source>
        <dbReference type="Proteomes" id="UP000001916"/>
    </source>
</evidence>
<dbReference type="KEGG" id="msv:Mesil_2302"/>
<dbReference type="OrthoDB" id="29126at2"/>
<dbReference type="RefSeq" id="WP_013156567.1">
    <property type="nucleotide sequence ID" value="NC_014212.1"/>
</dbReference>
<evidence type="ECO:0000313" key="7">
    <source>
        <dbReference type="EMBL" id="ADH61958.1"/>
    </source>
</evidence>
<dbReference type="EMBL" id="CP002042">
    <property type="protein sequence ID" value="ADH63147.1"/>
    <property type="molecule type" value="Genomic_DNA"/>
</dbReference>
<reference evidence="18" key="2">
    <citation type="submission" date="2010-05" db="EMBL/GenBank/DDBJ databases">
        <title>The complete chromosome of Meiothermus silvanus DSM 9946.</title>
        <authorList>
            <consortium name="US DOE Joint Genome Institute (JGI-PGF)"/>
            <person name="Lucas S."/>
            <person name="Copeland A."/>
            <person name="Lapidus A."/>
            <person name="Glavina del Rio T."/>
            <person name="Dalin E."/>
            <person name="Tice H."/>
            <person name="Bruce D."/>
            <person name="Goodwin L."/>
            <person name="Pitluck S."/>
            <person name="Kyrpides N."/>
            <person name="Mavromatis K."/>
            <person name="Mikhailova N."/>
            <person name="Lowry S."/>
            <person name="Clum A."/>
            <person name="Brettin T."/>
            <person name="Detter J.C."/>
            <person name="Han C."/>
            <person name="Larimer F."/>
            <person name="Land M."/>
            <person name="Hauser L."/>
            <person name="Markowitz V."/>
            <person name="Cheng J.-F."/>
            <person name="Hugenholtz P."/>
            <person name="Woyke T."/>
            <person name="Wu D."/>
            <person name="Tindall B."/>
            <person name="Pomrenke H.G."/>
            <person name="Schneider S."/>
            <person name="Klenk H.-P."/>
            <person name="Eisen J.A."/>
        </authorList>
    </citation>
    <scope>NUCLEOTIDE SEQUENCE</scope>
    <source>
        <strain evidence="18">DSM 9946</strain>
    </source>
</reference>
<dbReference type="KEGG" id="msv:Mesil_3331"/>
<evidence type="ECO:0000313" key="8">
    <source>
        <dbReference type="EMBL" id="ADH62785.1"/>
    </source>
</evidence>
<dbReference type="KEGG" id="msv:Mesil_3061"/>
<evidence type="ECO:0000256" key="4">
    <source>
        <dbReference type="ARBA" id="ARBA00023125"/>
    </source>
</evidence>
<keyword evidence="3 6" id="KW-0815">Transposition</keyword>
<evidence type="ECO:0000313" key="13">
    <source>
        <dbReference type="EMBL" id="ADH63600.1"/>
    </source>
</evidence>
<keyword evidence="4 6" id="KW-0238">DNA-binding</keyword>
<sequence length="420" mass="48305">MGKRTKVAASPIGEHLEARSSSPTWETLRDWLRGKIRELMQGLLEEEVTEFLGRARYERRAAVDACGYRNGYGKPRKLTTSMGTIEVRRPRVRGVEERFESRILPLFARRTREVSELLPELYLHGLAEGDFDLALRGLLGEEAALSARTVARLKERWQAEWEAWRTQRLDDRAVVYLWVDGVYVKAGLERERAALLVAIAALSDGRKVVVAVVPGYRESVESWSEVLRDLRERGMNAPRLVIGDGHLGIWGALRNVWPEADEQRCWNHKVLNVLEQLPRHQQAVAKPMLGAIAYAPTRAEAERKGKEFEAWCHRHGYGKAAQTLGRDWERMVTFYRYPKEHWRHLRTTNVIESPFAALRLRTDAAKRFKKVERATAVIWKMLMVAQKRFRRLNAPELLAKVHAGVRYEDGIEVTQEEVAA</sequence>
<dbReference type="Proteomes" id="UP000001916">
    <property type="component" value="Plasmid pMESIL01"/>
</dbReference>
<dbReference type="EMBL" id="CP002042">
    <property type="protein sequence ID" value="ADH63156.1"/>
    <property type="molecule type" value="Genomic_DNA"/>
</dbReference>
<dbReference type="InterPro" id="IPR001207">
    <property type="entry name" value="Transposase_mutator"/>
</dbReference>
<reference evidence="21" key="3">
    <citation type="submission" date="2010-05" db="EMBL/GenBank/DDBJ databases">
        <title>The complete plasmid1 of Meiothermus silvanus DSM 9946.</title>
        <authorList>
            <consortium name="US DOE Joint Genome Institute (JGI-PGF)"/>
            <person name="Lucas S."/>
            <person name="Copeland A."/>
            <person name="Lapidus A."/>
            <person name="Glavina del Rio T."/>
            <person name="Dalin E."/>
            <person name="Tice H."/>
            <person name="Bruce D."/>
            <person name="Goodwin L."/>
            <person name="Pitluck S."/>
            <person name="Kyrpides N."/>
            <person name="Mavromatis K."/>
            <person name="Mikhailova N."/>
            <person name="Lowry S."/>
            <person name="Clum A."/>
            <person name="Brettin T."/>
            <person name="Detter J.C."/>
            <person name="Han C."/>
            <person name="Larimer F."/>
            <person name="Land M."/>
            <person name="Hauser L."/>
            <person name="Markowitz V."/>
            <person name="Cheng J.-F."/>
            <person name="Hugenholtz P."/>
            <person name="Woyke T."/>
            <person name="Wu D."/>
            <person name="Tindall B."/>
            <person name="Pomrenke H.G."/>
            <person name="Schneider S."/>
            <person name="Klenk H.-P."/>
            <person name="Eisen J.A."/>
        </authorList>
    </citation>
    <scope>NUCLEOTIDE SEQUENCE</scope>
    <source>
        <strain evidence="21">DSM 9946</strain>
        <plasmid evidence="21">pMESIL01</plasmid>
    </source>
</reference>
<evidence type="ECO:0000256" key="3">
    <source>
        <dbReference type="ARBA" id="ARBA00022578"/>
    </source>
</evidence>
<dbReference type="KEGG" id="msv:Mesil_2013"/>
<evidence type="ECO:0000313" key="16">
    <source>
        <dbReference type="EMBL" id="ADH63885.1"/>
    </source>
</evidence>
<evidence type="ECO:0000313" key="14">
    <source>
        <dbReference type="EMBL" id="ADH63615.1"/>
    </source>
</evidence>
<evidence type="ECO:0000313" key="19">
    <source>
        <dbReference type="EMBL" id="ADH64897.1"/>
    </source>
</evidence>
<dbReference type="GO" id="GO:0003677">
    <property type="term" value="F:DNA binding"/>
    <property type="evidence" value="ECO:0007669"/>
    <property type="project" value="UniProtKB-UniRule"/>
</dbReference>
<evidence type="ECO:0000313" key="15">
    <source>
        <dbReference type="EMBL" id="ADH63766.1"/>
    </source>
</evidence>
<keyword evidence="22" id="KW-1185">Reference proteome</keyword>
<dbReference type="KEGG" id="msv:Mesil_1890"/>
<dbReference type="EMBL" id="CP002042">
    <property type="protein sequence ID" value="ADH64421.1"/>
    <property type="molecule type" value="Genomic_DNA"/>
</dbReference>
<dbReference type="KEGG" id="msv:Mesil_1469"/>
<keyword evidence="21" id="KW-0614">Plasmid</keyword>
<dbReference type="Pfam" id="PF00872">
    <property type="entry name" value="Transposase_mut"/>
    <property type="match status" value="1"/>
</dbReference>
<dbReference type="Proteomes" id="UP000001916">
    <property type="component" value="Chromosome"/>
</dbReference>
<dbReference type="KEGG" id="msv:Mesil_1303"/>
<dbReference type="GO" id="GO:0006313">
    <property type="term" value="P:DNA transposition"/>
    <property type="evidence" value="ECO:0007669"/>
    <property type="project" value="UniProtKB-UniRule"/>
</dbReference>
<dbReference type="EMBL" id="CP002042">
    <property type="protein sequence ID" value="ADH61958.1"/>
    <property type="molecule type" value="Genomic_DNA"/>
</dbReference>
<dbReference type="eggNOG" id="COG3328">
    <property type="taxonomic scope" value="Bacteria"/>
</dbReference>
<dbReference type="EMBL" id="CP002042">
    <property type="protein sequence ID" value="ADH64162.1"/>
    <property type="molecule type" value="Genomic_DNA"/>
</dbReference>
<dbReference type="KEGG" id="msv:Mesil_1718"/>
<name>D7BBF9_ALLS1</name>
<evidence type="ECO:0000313" key="11">
    <source>
        <dbReference type="EMBL" id="ADH63197.1"/>
    </source>
</evidence>
<evidence type="ECO:0000313" key="17">
    <source>
        <dbReference type="EMBL" id="ADH64162.1"/>
    </source>
</evidence>
<dbReference type="GO" id="GO:0004803">
    <property type="term" value="F:transposase activity"/>
    <property type="evidence" value="ECO:0007669"/>
    <property type="project" value="UniProtKB-UniRule"/>
</dbReference>
<keyword evidence="5 6" id="KW-0233">DNA recombination</keyword>
<accession>D7BBF9</accession>
<dbReference type="NCBIfam" id="NF033543">
    <property type="entry name" value="transpos_IS256"/>
    <property type="match status" value="1"/>
</dbReference>
<evidence type="ECO:0000256" key="5">
    <source>
        <dbReference type="ARBA" id="ARBA00023172"/>
    </source>
</evidence>
<evidence type="ECO:0000313" key="20">
    <source>
        <dbReference type="EMBL" id="ADH64937.1"/>
    </source>
</evidence>
<reference evidence="18 22" key="1">
    <citation type="journal article" date="2010" name="Stand. Genomic Sci.">
        <title>Complete genome sequence of Meiothermus silvanus type strain (VI-R2).</title>
        <authorList>
            <person name="Sikorski J."/>
            <person name="Tindall B.J."/>
            <person name="Lowry S."/>
            <person name="Lucas S."/>
            <person name="Nolan M."/>
            <person name="Copeland A."/>
            <person name="Glavina Del Rio T."/>
            <person name="Tice H."/>
            <person name="Cheng J.F."/>
            <person name="Han C."/>
            <person name="Pitluck S."/>
            <person name="Liolios K."/>
            <person name="Ivanova N."/>
            <person name="Mavromatis K."/>
            <person name="Mikhailova N."/>
            <person name="Pati A."/>
            <person name="Goodwin L."/>
            <person name="Chen A."/>
            <person name="Palaniappan K."/>
            <person name="Land M."/>
            <person name="Hauser L."/>
            <person name="Chang Y.J."/>
            <person name="Jeffries C.D."/>
            <person name="Rohde M."/>
            <person name="Goker M."/>
            <person name="Woyke T."/>
            <person name="Bristow J."/>
            <person name="Eisen J.A."/>
            <person name="Markowitz V."/>
            <person name="Hugenholtz P."/>
            <person name="Kyrpides N.C."/>
            <person name="Klenk H.P."/>
            <person name="Lapidus A."/>
        </authorList>
    </citation>
    <scope>NUCLEOTIDE SEQUENCE [LARGE SCALE GENOMIC DNA]</scope>
    <source>
        <strain evidence="22">ATCC 700542 / DSM 9946 / VI-R2</strain>
        <strain evidence="18">DSM 9946</strain>
        <plasmid evidence="22">Plasmid pMESIL01</plasmid>
    </source>
</reference>
<dbReference type="KEGG" id="msv:Mesil_3105"/>
<evidence type="ECO:0000313" key="9">
    <source>
        <dbReference type="EMBL" id="ADH63147.1"/>
    </source>
</evidence>
<evidence type="ECO:0000256" key="6">
    <source>
        <dbReference type="RuleBase" id="RU365089"/>
    </source>
</evidence>
<organism evidence="18 22">
    <name type="scientific">Allomeiothermus silvanus (strain ATCC 700542 / DSM 9946 / NBRC 106475 / NCIMB 13440 / VI-R2)</name>
    <name type="common">Thermus silvanus</name>
    <dbReference type="NCBI Taxonomy" id="526227"/>
    <lineage>
        <taxon>Bacteria</taxon>
        <taxon>Thermotogati</taxon>
        <taxon>Deinococcota</taxon>
        <taxon>Deinococci</taxon>
        <taxon>Thermales</taxon>
        <taxon>Thermaceae</taxon>
        <taxon>Allomeiothermus</taxon>
    </lineage>
</organism>
<gene>
    <name evidence="7" type="ordered locus">Mesil_0010</name>
    <name evidence="8" type="ordered locus">Mesil_0873</name>
    <name evidence="9" type="ordered locus">Mesil_1250</name>
    <name evidence="10" type="ordered locus">Mesil_1261</name>
    <name evidence="11" type="ordered locus">Mesil_1303</name>
    <name evidence="12" type="ordered locus">Mesil_1469</name>
    <name evidence="13" type="ordered locus">Mesil_1718</name>
    <name evidence="14" type="ordered locus">Mesil_1733</name>
    <name evidence="15" type="ordered locus">Mesil_1890</name>
    <name evidence="16" type="ordered locus">Mesil_2013</name>
    <name evidence="17" type="ordered locus">Mesil_2302</name>
    <name evidence="18" type="ordered locus">Mesil_2572</name>
    <name evidence="19" type="ordered locus">Mesil_3061</name>
    <name evidence="20" type="ordered locus">Mesil_3105</name>
    <name evidence="21" type="ORF">Mesil_3331</name>
</gene>
<comment type="similarity">
    <text evidence="2 6">Belongs to the transposase mutator family.</text>
</comment>
<dbReference type="EMBL" id="CP002042">
    <property type="protein sequence ID" value="ADH63361.1"/>
    <property type="molecule type" value="Genomic_DNA"/>
</dbReference>
<dbReference type="EMBL" id="CP002042">
    <property type="protein sequence ID" value="ADH64897.1"/>
    <property type="molecule type" value="Genomic_DNA"/>
</dbReference>
<dbReference type="HOGENOM" id="CLU_036805_8_1_0"/>
<dbReference type="EMBL" id="CP002042">
    <property type="protein sequence ID" value="ADH64937.1"/>
    <property type="molecule type" value="Genomic_DNA"/>
</dbReference>
<geneLocation type="plasmid" evidence="21 22">
    <name>pMESIL01</name>
</geneLocation>
<dbReference type="KEGG" id="msv:Mesil_1733"/>
<evidence type="ECO:0000313" key="12">
    <source>
        <dbReference type="EMBL" id="ADH63361.1"/>
    </source>
</evidence>
<evidence type="ECO:0000256" key="2">
    <source>
        <dbReference type="ARBA" id="ARBA00010961"/>
    </source>
</evidence>
<dbReference type="EMBL" id="CP002042">
    <property type="protein sequence ID" value="ADH62785.1"/>
    <property type="molecule type" value="Genomic_DNA"/>
</dbReference>
<proteinExistence type="inferred from homology"/>